<reference evidence="1 2" key="1">
    <citation type="submission" date="2019-03" db="EMBL/GenBank/DDBJ databases">
        <title>Algoriphagus sp. nov, a new strain isolated from root system soil of mangrove plant Kandelia.</title>
        <authorList>
            <person name="Yin Q."/>
            <person name="Wang K."/>
            <person name="Song Z."/>
        </authorList>
    </citation>
    <scope>NUCLEOTIDE SEQUENCE [LARGE SCALE GENOMIC DNA]</scope>
    <source>
        <strain evidence="1 2">XY-J91</strain>
    </source>
</reference>
<dbReference type="OrthoDB" id="833511at2"/>
<dbReference type="Pfam" id="PF13970">
    <property type="entry name" value="DUF4221"/>
    <property type="match status" value="1"/>
</dbReference>
<organism evidence="1 2">
    <name type="scientific">Algoriphagus kandeliae</name>
    <dbReference type="NCBI Taxonomy" id="2562278"/>
    <lineage>
        <taxon>Bacteria</taxon>
        <taxon>Pseudomonadati</taxon>
        <taxon>Bacteroidota</taxon>
        <taxon>Cytophagia</taxon>
        <taxon>Cytophagales</taxon>
        <taxon>Cyclobacteriaceae</taxon>
        <taxon>Algoriphagus</taxon>
    </lineage>
</organism>
<sequence>MKNLPVYFLILVLISCGGDPESTESNQNLEISYEIDTVMVDAGDHFFFVQYGLGMSDVDESRKLLYNFNNQDFKMEIIDLENLKLKEVKQYEKEGPNGIGGGFIMRVQVLPDESVIFYDFNGIHHVAKSGEKIATYKLEEIDWKGDQLGDSEEINVSSLDTQDGKTFYGFYGTENFFDSKNLGIAQFNLSDQSLRLFPSDFLQFTSAYEISLEMNGGGMAKAPEQNRVRKIDDRILITTTAKNELWEWNLELDSLISRNYESQLSSNSKKGNFPMQASSPEEFREAMKEKNKEVSFGRLILAPDQDKFWRVHREMDRLTAGDTIIYKNILTAFDSETNQVGETLLPERFNFFEPAFYLDGRLWKFLNIDDEVAFVRVKPSISE</sequence>
<gene>
    <name evidence="1" type="ORF">E4S40_05865</name>
</gene>
<dbReference type="EMBL" id="SPSB01000002">
    <property type="protein sequence ID" value="TFV95747.1"/>
    <property type="molecule type" value="Genomic_DNA"/>
</dbReference>
<accession>A0A4Y9QUD0</accession>
<evidence type="ECO:0000313" key="2">
    <source>
        <dbReference type="Proteomes" id="UP000297647"/>
    </source>
</evidence>
<name>A0A4Y9QUD0_9BACT</name>
<proteinExistence type="predicted"/>
<comment type="caution">
    <text evidence="1">The sequence shown here is derived from an EMBL/GenBank/DDBJ whole genome shotgun (WGS) entry which is preliminary data.</text>
</comment>
<dbReference type="Proteomes" id="UP000297647">
    <property type="component" value="Unassembled WGS sequence"/>
</dbReference>
<protein>
    <submittedName>
        <fullName evidence="1">DUF4221 domain-containing protein</fullName>
    </submittedName>
</protein>
<keyword evidence="2" id="KW-1185">Reference proteome</keyword>
<dbReference type="AlphaFoldDB" id="A0A4Y9QUD0"/>
<dbReference type="PROSITE" id="PS51257">
    <property type="entry name" value="PROKAR_LIPOPROTEIN"/>
    <property type="match status" value="1"/>
</dbReference>
<evidence type="ECO:0000313" key="1">
    <source>
        <dbReference type="EMBL" id="TFV95747.1"/>
    </source>
</evidence>
<dbReference type="InterPro" id="IPR025316">
    <property type="entry name" value="DUF4221"/>
</dbReference>
<dbReference type="RefSeq" id="WP_135072143.1">
    <property type="nucleotide sequence ID" value="NZ_SPSB01000002.1"/>
</dbReference>